<dbReference type="SUPFAM" id="SSF53335">
    <property type="entry name" value="S-adenosyl-L-methionine-dependent methyltransferases"/>
    <property type="match status" value="1"/>
</dbReference>
<evidence type="ECO:0000256" key="13">
    <source>
        <dbReference type="ARBA" id="ARBA00022884"/>
    </source>
</evidence>
<evidence type="ECO:0000256" key="12">
    <source>
        <dbReference type="ARBA" id="ARBA00022843"/>
    </source>
</evidence>
<dbReference type="Gene3D" id="3.30.56.70">
    <property type="entry name" value="N2,N2-dimethylguanosine tRNA methyltransferase, C-terminal domain"/>
    <property type="match status" value="1"/>
</dbReference>
<evidence type="ECO:0000313" key="22">
    <source>
        <dbReference type="RefSeq" id="XP_032814993.1"/>
    </source>
</evidence>
<dbReference type="GO" id="GO:0000049">
    <property type="term" value="F:tRNA binding"/>
    <property type="evidence" value="ECO:0007669"/>
    <property type="project" value="UniProtKB-UniRule"/>
</dbReference>
<keyword evidence="21" id="KW-1185">Reference proteome</keyword>
<feature type="region of interest" description="Disordered" evidence="19">
    <location>
        <begin position="596"/>
        <end position="633"/>
    </location>
</feature>
<feature type="domain" description="C2H2-type" evidence="20">
    <location>
        <begin position="174"/>
        <end position="194"/>
    </location>
</feature>
<evidence type="ECO:0000256" key="4">
    <source>
        <dbReference type="ARBA" id="ARBA00022555"/>
    </source>
</evidence>
<evidence type="ECO:0000259" key="20">
    <source>
        <dbReference type="PROSITE" id="PS00028"/>
    </source>
</evidence>
<keyword evidence="6 18" id="KW-0808">Transferase</keyword>
<keyword evidence="9" id="KW-0479">Metal-binding</keyword>
<evidence type="ECO:0000256" key="19">
    <source>
        <dbReference type="SAM" id="MobiDB-lite"/>
    </source>
</evidence>
<dbReference type="GO" id="GO:0016423">
    <property type="term" value="F:tRNA (guanine) methyltransferase activity"/>
    <property type="evidence" value="ECO:0007669"/>
    <property type="project" value="InterPro"/>
</dbReference>
<dbReference type="GO" id="GO:0002940">
    <property type="term" value="P:tRNA N2-guanine methylation"/>
    <property type="evidence" value="ECO:0007669"/>
    <property type="project" value="TreeGrafter"/>
</dbReference>
<dbReference type="KEGG" id="pmrn:116945033"/>
<dbReference type="PANTHER" id="PTHR10631">
    <property type="entry name" value="N 2 ,N 2 -DIMETHYLGUANOSINE TRNA METHYLTRANSFERASE"/>
    <property type="match status" value="1"/>
</dbReference>
<keyword evidence="5 18" id="KW-0489">Methyltransferase</keyword>
<dbReference type="InterPro" id="IPR013087">
    <property type="entry name" value="Znf_C2H2_type"/>
</dbReference>
<dbReference type="InterPro" id="IPR029063">
    <property type="entry name" value="SAM-dependent_MTases_sf"/>
</dbReference>
<keyword evidence="3" id="KW-0597">Phosphoprotein</keyword>
<evidence type="ECO:0000256" key="17">
    <source>
        <dbReference type="ARBA" id="ARBA00093671"/>
    </source>
</evidence>
<evidence type="ECO:0000256" key="3">
    <source>
        <dbReference type="ARBA" id="ARBA00022553"/>
    </source>
</evidence>
<dbReference type="Proteomes" id="UP001318040">
    <property type="component" value="Chromosome 22"/>
</dbReference>
<evidence type="ECO:0000256" key="16">
    <source>
        <dbReference type="ARBA" id="ARBA00093642"/>
    </source>
</evidence>
<dbReference type="FunFam" id="3.30.56.70:FF:000001">
    <property type="entry name" value="tRNA (guanine(26)-N(2))-dimethyltransferase"/>
    <property type="match status" value="1"/>
</dbReference>
<dbReference type="GO" id="GO:0008270">
    <property type="term" value="F:zinc ion binding"/>
    <property type="evidence" value="ECO:0007669"/>
    <property type="project" value="UniProtKB-KW"/>
</dbReference>
<evidence type="ECO:0000256" key="8">
    <source>
        <dbReference type="ARBA" id="ARBA00022694"/>
    </source>
</evidence>
<feature type="region of interest" description="Disordered" evidence="19">
    <location>
        <begin position="1"/>
        <end position="32"/>
    </location>
</feature>
<protein>
    <recommendedName>
        <fullName evidence="16">tRNA (guanine(27)-N(2))-dimethyltransferase</fullName>
    </recommendedName>
    <alternativeName>
        <fullName evidence="17">tRNA methyltransferase 1-like protein</fullName>
    </alternativeName>
</protein>
<dbReference type="PROSITE" id="PS51626">
    <property type="entry name" value="SAM_MT_TRM1"/>
    <property type="match status" value="1"/>
</dbReference>
<evidence type="ECO:0000256" key="7">
    <source>
        <dbReference type="ARBA" id="ARBA00022691"/>
    </source>
</evidence>
<evidence type="ECO:0000256" key="10">
    <source>
        <dbReference type="ARBA" id="ARBA00022771"/>
    </source>
</evidence>
<comment type="subcellular location">
    <subcellularLocation>
        <location evidence="1">Nucleus</location>
        <location evidence="1">Nucleolus</location>
    </subcellularLocation>
</comment>
<evidence type="ECO:0000256" key="2">
    <source>
        <dbReference type="ARBA" id="ARBA00022499"/>
    </source>
</evidence>
<name>A0AAJ7TBR1_PETMA</name>
<evidence type="ECO:0000256" key="18">
    <source>
        <dbReference type="PROSITE-ProRule" id="PRU00958"/>
    </source>
</evidence>
<keyword evidence="8 18" id="KW-0819">tRNA processing</keyword>
<dbReference type="InterPro" id="IPR042296">
    <property type="entry name" value="tRNA_met_Trm1_C"/>
</dbReference>
<keyword evidence="10" id="KW-0863">Zinc-finger</keyword>
<evidence type="ECO:0000256" key="6">
    <source>
        <dbReference type="ARBA" id="ARBA00022679"/>
    </source>
</evidence>
<dbReference type="PANTHER" id="PTHR10631:SF1">
    <property type="entry name" value="TRMT1-LIKE PROTEIN"/>
    <property type="match status" value="1"/>
</dbReference>
<feature type="compositionally biased region" description="Pro residues" evidence="19">
    <location>
        <begin position="708"/>
        <end position="717"/>
    </location>
</feature>
<keyword evidence="13 18" id="KW-0694">RNA-binding</keyword>
<keyword evidence="7 18" id="KW-0949">S-adenosyl-L-methionine</keyword>
<keyword evidence="2" id="KW-1017">Isopeptide bond</keyword>
<dbReference type="GO" id="GO:0005730">
    <property type="term" value="C:nucleolus"/>
    <property type="evidence" value="ECO:0007669"/>
    <property type="project" value="UniProtKB-SubCell"/>
</dbReference>
<accession>A0AAJ7TBR1</accession>
<evidence type="ECO:0000256" key="5">
    <source>
        <dbReference type="ARBA" id="ARBA00022603"/>
    </source>
</evidence>
<dbReference type="PROSITE" id="PS00028">
    <property type="entry name" value="ZINC_FINGER_C2H2_1"/>
    <property type="match status" value="1"/>
</dbReference>
<keyword evidence="4 18" id="KW-0820">tRNA-binding</keyword>
<evidence type="ECO:0000256" key="15">
    <source>
        <dbReference type="ARBA" id="ARBA00093188"/>
    </source>
</evidence>
<evidence type="ECO:0000256" key="9">
    <source>
        <dbReference type="ARBA" id="ARBA00022723"/>
    </source>
</evidence>
<keyword evidence="14" id="KW-0539">Nucleus</keyword>
<dbReference type="Gene3D" id="3.40.50.150">
    <property type="entry name" value="Vaccinia Virus protein VP39"/>
    <property type="match status" value="1"/>
</dbReference>
<dbReference type="RefSeq" id="XP_032814993.1">
    <property type="nucleotide sequence ID" value="XM_032959102.1"/>
</dbReference>
<comment type="similarity">
    <text evidence="18">Belongs to the class I-like SAM-binding methyltransferase superfamily. Trm1 family.</text>
</comment>
<keyword evidence="12" id="KW-0832">Ubl conjugation</keyword>
<evidence type="ECO:0000256" key="14">
    <source>
        <dbReference type="ARBA" id="ARBA00023242"/>
    </source>
</evidence>
<gene>
    <name evidence="22" type="primary">TRMT1L</name>
</gene>
<dbReference type="CTD" id="81627"/>
<keyword evidence="11" id="KW-0862">Zinc</keyword>
<dbReference type="Pfam" id="PF02005">
    <property type="entry name" value="TRM"/>
    <property type="match status" value="2"/>
</dbReference>
<proteinExistence type="inferred from homology"/>
<dbReference type="AlphaFoldDB" id="A0AAJ7TBR1"/>
<reference evidence="22" key="1">
    <citation type="submission" date="2025-08" db="UniProtKB">
        <authorList>
            <consortium name="RefSeq"/>
        </authorList>
    </citation>
    <scope>IDENTIFICATION</scope>
    <source>
        <tissue evidence="22">Sperm</tissue>
    </source>
</reference>
<evidence type="ECO:0000256" key="11">
    <source>
        <dbReference type="ARBA" id="ARBA00022833"/>
    </source>
</evidence>
<dbReference type="InterPro" id="IPR002905">
    <property type="entry name" value="Trm1"/>
</dbReference>
<dbReference type="FunFam" id="3.40.50.150:FF:000098">
    <property type="entry name" value="Trmt1-like isoform 1"/>
    <property type="match status" value="1"/>
</dbReference>
<organism evidence="21 22">
    <name type="scientific">Petromyzon marinus</name>
    <name type="common">Sea lamprey</name>
    <dbReference type="NCBI Taxonomy" id="7757"/>
    <lineage>
        <taxon>Eukaryota</taxon>
        <taxon>Metazoa</taxon>
        <taxon>Chordata</taxon>
        <taxon>Craniata</taxon>
        <taxon>Vertebrata</taxon>
        <taxon>Cyclostomata</taxon>
        <taxon>Hyperoartia</taxon>
        <taxon>Petromyzontiformes</taxon>
        <taxon>Petromyzontidae</taxon>
        <taxon>Petromyzon</taxon>
    </lineage>
</organism>
<evidence type="ECO:0000313" key="21">
    <source>
        <dbReference type="Proteomes" id="UP001318040"/>
    </source>
</evidence>
<feature type="region of interest" description="Disordered" evidence="19">
    <location>
        <begin position="696"/>
        <end position="717"/>
    </location>
</feature>
<comment type="catalytic activity">
    <reaction evidence="15">
        <text>guanosine(27) in tRNA(Tyr) + 2 S-adenosyl-L-methionine = N(2)-dimethylguanosine(27) in tRNA(Tyr) + 2 S-adenosyl-L-homocysteine + 2 H(+)</text>
        <dbReference type="Rhea" id="RHEA:83895"/>
        <dbReference type="Rhea" id="RHEA-COMP:20240"/>
        <dbReference type="Rhea" id="RHEA-COMP:20241"/>
        <dbReference type="ChEBI" id="CHEBI:15378"/>
        <dbReference type="ChEBI" id="CHEBI:57856"/>
        <dbReference type="ChEBI" id="CHEBI:59789"/>
        <dbReference type="ChEBI" id="CHEBI:74269"/>
        <dbReference type="ChEBI" id="CHEBI:74513"/>
    </reaction>
    <physiologicalReaction direction="left-to-right" evidence="15">
        <dbReference type="Rhea" id="RHEA:83896"/>
    </physiologicalReaction>
</comment>
<evidence type="ECO:0000256" key="1">
    <source>
        <dbReference type="ARBA" id="ARBA00004604"/>
    </source>
</evidence>
<sequence>MGDMAERLEEEEAVPCKPSQPDSVAVDHTQSDPMEMVPLKLEEPMEVSLPQPDCAATREGTDVVSASSSADRHVSIQESLEDLENLIQVDTGGKRACPLCSEEKFRPTYNHKLKRHLQNLHWKVSLECNGLRMCICHLPCRLHKQSHGIEPVNSSPPTCVQPQAQGKMAAHYHCAVCSVTIIRKTDMLSHLHRHYKRGETYGNYREAVSSVAGSVLTSPPCGRVLSEADTSVHVFPNHNVPQKSDSFFNPRMKPNRQLVFCALAALTQERKPLACLDAFGATGIMGLQWAKHLGNTVRVTINDVSEASVRMMEENCRLNGMTVTESWPDSDEGGEEVEGEAEDRLVEVTQYDANVLMHLRAFDYIHLDPFGTAVDYLDAAFRNVRNHGIVSITSTDLSSLYCKVPNVALRHYHCNLVRTEYYHELAARMVLTAAVRAAGRCNKGVEVLLAVALEHFVLVVVRVLRGPGHADECARRLRRLVHCQWCEERVFAPDSHMLSENPYSVLPCDCHNSMPGRTAIELGPMWSGSLFNSGFLRRMLFEAVQHEVEDVQPLLKTLAGEAECTNVRKYALTNVAAHTSQEESGVVISTTLSARPTSEGLVHSSTDSMGKRRSEEAAGGAGKRQRGDGGFSTEHPPFYYSIHRHSIKGMNMPKLNHFLASLTEAGFRASRTHFDPTSIRTDATLPQINAVLVQHSRPTHSQHAHGLPVPPVQPASS</sequence>